<gene>
    <name evidence="2" type="ORF">CRYO30217_02663</name>
</gene>
<dbReference type="EMBL" id="OU015584">
    <property type="protein sequence ID" value="CAG5085155.1"/>
    <property type="molecule type" value="Genomic_DNA"/>
</dbReference>
<keyword evidence="1" id="KW-1133">Transmembrane helix</keyword>
<organism evidence="2 3">
    <name type="scientific">Parvicella tangerina</name>
    <dbReference type="NCBI Taxonomy" id="2829795"/>
    <lineage>
        <taxon>Bacteria</taxon>
        <taxon>Pseudomonadati</taxon>
        <taxon>Bacteroidota</taxon>
        <taxon>Flavobacteriia</taxon>
        <taxon>Flavobacteriales</taxon>
        <taxon>Parvicellaceae</taxon>
        <taxon>Parvicella</taxon>
    </lineage>
</organism>
<dbReference type="RefSeq" id="WP_258542878.1">
    <property type="nucleotide sequence ID" value="NZ_OU015584.1"/>
</dbReference>
<sequence length="175" mass="20365">MKRFLWSYISSFLLLAIVFFWHYVELLKGVLGDIYGEVLWKGEALYAGFIVPLIPLFILQSIMYFSGYLLIYYLLKKRGGSNRMMLIGLVLFSWLGGALFLGLFEPILATDYFEYGTRQELNRIFELFGYTRINVTVYLYLTLTALLTWFFVKEKANKSAVKVADHVDHGELLDH</sequence>
<proteinExistence type="predicted"/>
<evidence type="ECO:0000313" key="3">
    <source>
        <dbReference type="Proteomes" id="UP000683507"/>
    </source>
</evidence>
<evidence type="ECO:0000256" key="1">
    <source>
        <dbReference type="SAM" id="Phobius"/>
    </source>
</evidence>
<dbReference type="Proteomes" id="UP000683507">
    <property type="component" value="Chromosome"/>
</dbReference>
<name>A0A916JPT9_9FLAO</name>
<feature type="transmembrane region" description="Helical" evidence="1">
    <location>
        <begin position="44"/>
        <end position="74"/>
    </location>
</feature>
<reference evidence="2" key="1">
    <citation type="submission" date="2021-04" db="EMBL/GenBank/DDBJ databases">
        <authorList>
            <person name="Rodrigo-Torres L."/>
            <person name="Arahal R. D."/>
            <person name="Lucena T."/>
        </authorList>
    </citation>
    <scope>NUCLEOTIDE SEQUENCE</scope>
    <source>
        <strain evidence="2">AS29M-1</strain>
    </source>
</reference>
<feature type="transmembrane region" description="Helical" evidence="1">
    <location>
        <begin position="86"/>
        <end position="109"/>
    </location>
</feature>
<keyword evidence="3" id="KW-1185">Reference proteome</keyword>
<keyword evidence="1" id="KW-0472">Membrane</keyword>
<dbReference type="AlphaFoldDB" id="A0A916JPT9"/>
<accession>A0A916JPT9</accession>
<feature type="transmembrane region" description="Helical" evidence="1">
    <location>
        <begin position="5"/>
        <end position="24"/>
    </location>
</feature>
<feature type="transmembrane region" description="Helical" evidence="1">
    <location>
        <begin position="129"/>
        <end position="152"/>
    </location>
</feature>
<keyword evidence="1" id="KW-0812">Transmembrane</keyword>
<dbReference type="KEGG" id="ptan:CRYO30217_02663"/>
<evidence type="ECO:0000313" key="2">
    <source>
        <dbReference type="EMBL" id="CAG5085155.1"/>
    </source>
</evidence>
<protein>
    <submittedName>
        <fullName evidence="2">Uncharacterized protein</fullName>
    </submittedName>
</protein>